<dbReference type="EMBL" id="LCZI01000497">
    <property type="protein sequence ID" value="KKZ66368.1"/>
    <property type="molecule type" value="Genomic_DNA"/>
</dbReference>
<name>A0A0G2I7A3_9EURO</name>
<dbReference type="InterPro" id="IPR036866">
    <property type="entry name" value="RibonucZ/Hydroxyglut_hydro"/>
</dbReference>
<protein>
    <recommendedName>
        <fullName evidence="1">Metallo-beta-lactamase domain-containing protein</fullName>
    </recommendedName>
</protein>
<dbReference type="OrthoDB" id="17458at2759"/>
<accession>A0A0G2I7A3</accession>
<evidence type="ECO:0000259" key="1">
    <source>
        <dbReference type="SMART" id="SM00849"/>
    </source>
</evidence>
<reference evidence="3" key="1">
    <citation type="journal article" date="2015" name="PLoS Genet.">
        <title>The dynamic genome and transcriptome of the human fungal pathogen Blastomyces and close relative Emmonsia.</title>
        <authorList>
            <person name="Munoz J.F."/>
            <person name="Gauthier G.M."/>
            <person name="Desjardins C.A."/>
            <person name="Gallo J.E."/>
            <person name="Holder J."/>
            <person name="Sullivan T.D."/>
            <person name="Marty A.J."/>
            <person name="Carmen J.C."/>
            <person name="Chen Z."/>
            <person name="Ding L."/>
            <person name="Gujja S."/>
            <person name="Magrini V."/>
            <person name="Misas E."/>
            <person name="Mitreva M."/>
            <person name="Priest M."/>
            <person name="Saif S."/>
            <person name="Whiston E.A."/>
            <person name="Young S."/>
            <person name="Zeng Q."/>
            <person name="Goldman W.E."/>
            <person name="Mardis E.R."/>
            <person name="Taylor J.W."/>
            <person name="McEwen J.G."/>
            <person name="Clay O.K."/>
            <person name="Klein B.S."/>
            <person name="Cuomo C.A."/>
        </authorList>
    </citation>
    <scope>NUCLEOTIDE SEQUENCE [LARGE SCALE GENOMIC DNA]</scope>
    <source>
        <strain evidence="3">UAMH 3008</strain>
    </source>
</reference>
<dbReference type="Proteomes" id="UP000034164">
    <property type="component" value="Unassembled WGS sequence"/>
</dbReference>
<dbReference type="InterPro" id="IPR001279">
    <property type="entry name" value="Metallo-B-lactamas"/>
</dbReference>
<gene>
    <name evidence="2" type="ORF">EMCG_07871</name>
</gene>
<feature type="domain" description="Metallo-beta-lactamase" evidence="1">
    <location>
        <begin position="75"/>
        <end position="254"/>
    </location>
</feature>
<evidence type="ECO:0000313" key="2">
    <source>
        <dbReference type="EMBL" id="KKZ66368.1"/>
    </source>
</evidence>
<dbReference type="PANTHER" id="PTHR36839:SF1">
    <property type="entry name" value="METALLO-BETA-LACTAMASE FAMILY PROTEIN (AFU_ORTHOLOGUE AFUA_5G12770)"/>
    <property type="match status" value="1"/>
</dbReference>
<comment type="caution">
    <text evidence="2">The sequence shown here is derived from an EMBL/GenBank/DDBJ whole genome shotgun (WGS) entry which is preliminary data.</text>
</comment>
<evidence type="ECO:0000313" key="3">
    <source>
        <dbReference type="Proteomes" id="UP000034164"/>
    </source>
</evidence>
<dbReference type="Pfam" id="PF00753">
    <property type="entry name" value="Lactamase_B"/>
    <property type="match status" value="1"/>
</dbReference>
<dbReference type="VEuPathDB" id="FungiDB:EMCG_07871"/>
<proteinExistence type="predicted"/>
<dbReference type="SMART" id="SM00849">
    <property type="entry name" value="Lactamase_B"/>
    <property type="match status" value="1"/>
</dbReference>
<dbReference type="PANTHER" id="PTHR36839">
    <property type="entry name" value="METALLO-BETA-LACTAMASE FAMILY PROTEIN (AFU_ORTHOLOGUE AFUA_5G12770)"/>
    <property type="match status" value="1"/>
</dbReference>
<sequence>MDLMICSMCGAQHDARSAKSCKICDDPRQYIPPEGQSWTTLRQLQDSGKYRNQFRMDKNHSGLISIDTVPQVAIGQRAILCCTPVGNVLWDCITYIDDDTVRHINELGGIEAIVISHPHYYSTSVHWAEAFNCPVYISAEDEEWLMRRTPGTKTISAAQSAGYQERIRGHVLWEGKELNLLGGQITAVKVGGHFPGSSVLLWKETKKLLVADSIMVVPSGVYHVGRPPGTTSFTFMWSYPNFIPLPPDDVHAIWRAVADLDFDDTHGAFWGRDTIGQSKKRLLESAQIYIKFAGYVDHAIHEEKIKE</sequence>
<dbReference type="Gene3D" id="3.60.15.10">
    <property type="entry name" value="Ribonuclease Z/Hydroxyacylglutathione hydrolase-like"/>
    <property type="match status" value="1"/>
</dbReference>
<organism evidence="2 3">
    <name type="scientific">[Emmonsia] crescens</name>
    <dbReference type="NCBI Taxonomy" id="73230"/>
    <lineage>
        <taxon>Eukaryota</taxon>
        <taxon>Fungi</taxon>
        <taxon>Dikarya</taxon>
        <taxon>Ascomycota</taxon>
        <taxon>Pezizomycotina</taxon>
        <taxon>Eurotiomycetes</taxon>
        <taxon>Eurotiomycetidae</taxon>
        <taxon>Onygenales</taxon>
        <taxon>Ajellomycetaceae</taxon>
        <taxon>Emergomyces</taxon>
    </lineage>
</organism>
<dbReference type="AlphaFoldDB" id="A0A0G2I7A3"/>
<dbReference type="SUPFAM" id="SSF56281">
    <property type="entry name" value="Metallo-hydrolase/oxidoreductase"/>
    <property type="match status" value="1"/>
</dbReference>